<dbReference type="EMBL" id="CP106878">
    <property type="protein sequence ID" value="WAA10732.1"/>
    <property type="molecule type" value="Genomic_DNA"/>
</dbReference>
<evidence type="ECO:0000256" key="9">
    <source>
        <dbReference type="ARBA" id="ARBA00023134"/>
    </source>
</evidence>
<evidence type="ECO:0000256" key="12">
    <source>
        <dbReference type="ARBA" id="ARBA00025337"/>
    </source>
</evidence>
<gene>
    <name evidence="15" type="primary">flhF</name>
    <name evidence="15" type="ORF">OE104_05285</name>
</gene>
<keyword evidence="15" id="KW-0966">Cell projection</keyword>
<dbReference type="InterPro" id="IPR027417">
    <property type="entry name" value="P-loop_NTPase"/>
</dbReference>
<dbReference type="SMART" id="SM00962">
    <property type="entry name" value="SRP54"/>
    <property type="match status" value="1"/>
</dbReference>
<keyword evidence="6" id="KW-0547">Nucleotide-binding</keyword>
<comment type="function">
    <text evidence="12">Necessary for flagellar biosynthesis. May be involved in translocation of the flagellum.</text>
</comment>
<evidence type="ECO:0000256" key="1">
    <source>
        <dbReference type="ARBA" id="ARBA00004413"/>
    </source>
</evidence>
<dbReference type="Proteomes" id="UP001164718">
    <property type="component" value="Chromosome"/>
</dbReference>
<dbReference type="Gene3D" id="3.40.50.300">
    <property type="entry name" value="P-loop containing nucleotide triphosphate hydrolases"/>
    <property type="match status" value="1"/>
</dbReference>
<sequence>MKVKKYVAENMQEAMKQIRSDLGRDAIILNSREIHKNGPFRIFRKKRIEVIAAVDNERPFPRIGIEQEPHRRNIRSKMDAGTGTKTDGDMLVKEITSLKNMVANITHQSTEVGKVPPPFRALLTRLSKQGIHDGILDELTDFLFEKYYEKGRNVSESDVKTYATEFLIEKLRSISFGGMDLQKKLVMCFGPTGVGKTTTLAKLAAYAKLDLQKSVAFITTDTYRIGAVEQLRTYAKLLDVPVEVCYTANDFQRAVNQFQSYDVTFIDTAGRNFRHSEYVHQLNHLVDFTRDMETFLVFSITAKEDDMSEIYEQFSNVPIDKFIFTKIDETESYGSMVNIPLKYKKPIGYITTGQDVPDDIIECTVHTIVNRIVGE</sequence>
<evidence type="ECO:0000313" key="15">
    <source>
        <dbReference type="EMBL" id="WAA10732.1"/>
    </source>
</evidence>
<comment type="subcellular location">
    <subcellularLocation>
        <location evidence="1">Cell membrane</location>
        <topology evidence="1">Peripheral membrane protein</topology>
        <orientation evidence="1">Cytoplasmic side</orientation>
    </subcellularLocation>
</comment>
<dbReference type="RefSeq" id="WP_275418533.1">
    <property type="nucleotide sequence ID" value="NZ_CP106878.1"/>
</dbReference>
<evidence type="ECO:0000256" key="4">
    <source>
        <dbReference type="ARBA" id="ARBA00022448"/>
    </source>
</evidence>
<dbReference type="GO" id="GO:0044781">
    <property type="term" value="P:bacterial-type flagellum organization"/>
    <property type="evidence" value="ECO:0007669"/>
    <property type="project" value="UniProtKB-UniRule"/>
</dbReference>
<keyword evidence="5" id="KW-1003">Cell membrane</keyword>
<evidence type="ECO:0000256" key="2">
    <source>
        <dbReference type="ARBA" id="ARBA00008531"/>
    </source>
</evidence>
<dbReference type="InterPro" id="IPR000897">
    <property type="entry name" value="SRP54_GTPase_dom"/>
</dbReference>
<keyword evidence="4" id="KW-0813">Transport</keyword>
<dbReference type="FunFam" id="3.40.50.300:FF:000695">
    <property type="entry name" value="Flagellar biosynthesis regulator FlhF"/>
    <property type="match status" value="1"/>
</dbReference>
<dbReference type="GO" id="GO:0005886">
    <property type="term" value="C:plasma membrane"/>
    <property type="evidence" value="ECO:0007669"/>
    <property type="project" value="UniProtKB-SubCell"/>
</dbReference>
<dbReference type="GO" id="GO:0003924">
    <property type="term" value="F:GTPase activity"/>
    <property type="evidence" value="ECO:0007669"/>
    <property type="project" value="UniProtKB-UniRule"/>
</dbReference>
<dbReference type="InterPro" id="IPR047040">
    <property type="entry name" value="FlhF__GTPase_dom"/>
</dbReference>
<proteinExistence type="inferred from homology"/>
<dbReference type="CDD" id="cd17873">
    <property type="entry name" value="FlhF"/>
    <property type="match status" value="1"/>
</dbReference>
<evidence type="ECO:0000313" key="16">
    <source>
        <dbReference type="Proteomes" id="UP001164718"/>
    </source>
</evidence>
<dbReference type="NCBIfam" id="TIGR03499">
    <property type="entry name" value="FlhF"/>
    <property type="match status" value="1"/>
</dbReference>
<dbReference type="SUPFAM" id="SSF52540">
    <property type="entry name" value="P-loop containing nucleoside triphosphate hydrolases"/>
    <property type="match status" value="1"/>
</dbReference>
<dbReference type="GO" id="GO:0005525">
    <property type="term" value="F:GTP binding"/>
    <property type="evidence" value="ECO:0007669"/>
    <property type="project" value="UniProtKB-UniRule"/>
</dbReference>
<dbReference type="PANTHER" id="PTHR43134">
    <property type="entry name" value="SIGNAL RECOGNITION PARTICLE RECEPTOR SUBUNIT ALPHA"/>
    <property type="match status" value="1"/>
</dbReference>
<keyword evidence="10" id="KW-0472">Membrane</keyword>
<evidence type="ECO:0000256" key="10">
    <source>
        <dbReference type="ARBA" id="ARBA00023136"/>
    </source>
</evidence>
<keyword evidence="16" id="KW-1185">Reference proteome</keyword>
<dbReference type="AlphaFoldDB" id="A0A9E8LWG7"/>
<evidence type="ECO:0000256" key="11">
    <source>
        <dbReference type="ARBA" id="ARBA00023225"/>
    </source>
</evidence>
<evidence type="ECO:0000256" key="13">
    <source>
        <dbReference type="NCBIfam" id="TIGR03499"/>
    </source>
</evidence>
<dbReference type="Pfam" id="PF00448">
    <property type="entry name" value="SRP54"/>
    <property type="match status" value="1"/>
</dbReference>
<evidence type="ECO:0000256" key="7">
    <source>
        <dbReference type="ARBA" id="ARBA00022795"/>
    </source>
</evidence>
<comment type="similarity">
    <text evidence="2">Belongs to the GTP-binding SRP family.</text>
</comment>
<keyword evidence="15" id="KW-0282">Flagellum</keyword>
<dbReference type="InterPro" id="IPR020006">
    <property type="entry name" value="FlhF"/>
</dbReference>
<organism evidence="15 16">
    <name type="scientific">Fervidibacillus albus</name>
    <dbReference type="NCBI Taxonomy" id="2980026"/>
    <lineage>
        <taxon>Bacteria</taxon>
        <taxon>Bacillati</taxon>
        <taxon>Bacillota</taxon>
        <taxon>Bacilli</taxon>
        <taxon>Bacillales</taxon>
        <taxon>Bacillaceae</taxon>
        <taxon>Fervidibacillus</taxon>
    </lineage>
</organism>
<keyword evidence="15" id="KW-0969">Cilium</keyword>
<evidence type="ECO:0000256" key="3">
    <source>
        <dbReference type="ARBA" id="ARBA00014919"/>
    </source>
</evidence>
<keyword evidence="7" id="KW-1005">Bacterial flagellum biogenesis</keyword>
<dbReference type="KEGG" id="faf:OE104_05285"/>
<keyword evidence="8" id="KW-0653">Protein transport</keyword>
<keyword evidence="9" id="KW-0342">GTP-binding</keyword>
<evidence type="ECO:0000256" key="5">
    <source>
        <dbReference type="ARBA" id="ARBA00022475"/>
    </source>
</evidence>
<keyword evidence="11" id="KW-1006">Bacterial flagellum protein export</keyword>
<dbReference type="PANTHER" id="PTHR43134:SF3">
    <property type="entry name" value="FLAGELLAR BIOSYNTHESIS PROTEIN FLHF"/>
    <property type="match status" value="1"/>
</dbReference>
<feature type="domain" description="SRP54-type proteins GTP-binding" evidence="14">
    <location>
        <begin position="183"/>
        <end position="374"/>
    </location>
</feature>
<evidence type="ECO:0000256" key="8">
    <source>
        <dbReference type="ARBA" id="ARBA00022927"/>
    </source>
</evidence>
<protein>
    <recommendedName>
        <fullName evidence="3 13">Flagellar biosynthesis protein FlhF</fullName>
    </recommendedName>
</protein>
<dbReference type="GO" id="GO:0006614">
    <property type="term" value="P:SRP-dependent cotranslational protein targeting to membrane"/>
    <property type="evidence" value="ECO:0007669"/>
    <property type="project" value="UniProtKB-UniRule"/>
</dbReference>
<dbReference type="GO" id="GO:0015031">
    <property type="term" value="P:protein transport"/>
    <property type="evidence" value="ECO:0007669"/>
    <property type="project" value="UniProtKB-KW"/>
</dbReference>
<evidence type="ECO:0000256" key="6">
    <source>
        <dbReference type="ARBA" id="ARBA00022741"/>
    </source>
</evidence>
<accession>A0A9E8LWG7</accession>
<name>A0A9E8LWG7_9BACI</name>
<dbReference type="Gene3D" id="1.20.120.1380">
    <property type="entry name" value="Flagellar FlhF biosynthesis protein, N domain"/>
    <property type="match status" value="1"/>
</dbReference>
<reference evidence="15" key="1">
    <citation type="submission" date="2022-09" db="EMBL/GenBank/DDBJ databases">
        <title>Complete Genomes of Fervidibacillus albus and Fervidibacillus halotolerans isolated from tidal flat sediments.</title>
        <authorList>
            <person name="Kwon K.K."/>
            <person name="Yang S.-H."/>
            <person name="Park M.J."/>
            <person name="Oh H.-M."/>
        </authorList>
    </citation>
    <scope>NUCLEOTIDE SEQUENCE</scope>
    <source>
        <strain evidence="15">MEBiC13591</strain>
    </source>
</reference>
<dbReference type="GO" id="GO:0005047">
    <property type="term" value="F:signal recognition particle binding"/>
    <property type="evidence" value="ECO:0007669"/>
    <property type="project" value="TreeGrafter"/>
</dbReference>
<evidence type="ECO:0000259" key="14">
    <source>
        <dbReference type="SMART" id="SM00962"/>
    </source>
</evidence>